<evidence type="ECO:0000313" key="10">
    <source>
        <dbReference type="EMBL" id="MUZ58652.1"/>
    </source>
</evidence>
<protein>
    <recommendedName>
        <fullName evidence="5">Inositol-1-monophosphatase</fullName>
        <ecNumber evidence="4">3.1.3.25</ecNumber>
    </recommendedName>
</protein>
<evidence type="ECO:0000256" key="2">
    <source>
        <dbReference type="ARBA" id="ARBA00001946"/>
    </source>
</evidence>
<dbReference type="AlphaFoldDB" id="A0AAE4WGJ8"/>
<dbReference type="Gene3D" id="3.30.540.10">
    <property type="entry name" value="Fructose-1,6-Bisphosphatase, subunit A, domain 1"/>
    <property type="match status" value="1"/>
</dbReference>
<evidence type="ECO:0000256" key="7">
    <source>
        <dbReference type="ARBA" id="ARBA00022801"/>
    </source>
</evidence>
<keyword evidence="6 9" id="KW-0479">Metal-binding</keyword>
<evidence type="ECO:0000256" key="1">
    <source>
        <dbReference type="ARBA" id="ARBA00001033"/>
    </source>
</evidence>
<dbReference type="GO" id="GO:0007165">
    <property type="term" value="P:signal transduction"/>
    <property type="evidence" value="ECO:0007669"/>
    <property type="project" value="TreeGrafter"/>
</dbReference>
<dbReference type="FunFam" id="3.30.540.10:FF:000003">
    <property type="entry name" value="Inositol-1-monophosphatase"/>
    <property type="match status" value="1"/>
</dbReference>
<dbReference type="GO" id="GO:0046872">
    <property type="term" value="F:metal ion binding"/>
    <property type="evidence" value="ECO:0007669"/>
    <property type="project" value="UniProtKB-KW"/>
</dbReference>
<dbReference type="InterPro" id="IPR020583">
    <property type="entry name" value="Inositol_monoP_metal-BS"/>
</dbReference>
<dbReference type="PRINTS" id="PR00377">
    <property type="entry name" value="IMPHPHTASES"/>
</dbReference>
<dbReference type="PANTHER" id="PTHR20854:SF4">
    <property type="entry name" value="INOSITOL-1-MONOPHOSPHATASE-RELATED"/>
    <property type="match status" value="1"/>
</dbReference>
<feature type="binding site" evidence="9">
    <location>
        <position position="88"/>
    </location>
    <ligand>
        <name>Mg(2+)</name>
        <dbReference type="ChEBI" id="CHEBI:18420"/>
        <label>1</label>
        <note>catalytic</note>
    </ligand>
</feature>
<keyword evidence="7" id="KW-0378">Hydrolase</keyword>
<comment type="caution">
    <text evidence="10">The sequence shown here is derived from an EMBL/GenBank/DDBJ whole genome shotgun (WGS) entry which is preliminary data.</text>
</comment>
<dbReference type="Pfam" id="PF00459">
    <property type="entry name" value="Inositol_P"/>
    <property type="match status" value="1"/>
</dbReference>
<proteinExistence type="inferred from homology"/>
<dbReference type="GO" id="GO:0006020">
    <property type="term" value="P:inositol metabolic process"/>
    <property type="evidence" value="ECO:0007669"/>
    <property type="project" value="TreeGrafter"/>
</dbReference>
<comment type="similarity">
    <text evidence="3">Belongs to the inositol monophosphatase superfamily.</text>
</comment>
<name>A0AAE4WGJ8_AGRVI</name>
<evidence type="ECO:0000256" key="5">
    <source>
        <dbReference type="ARBA" id="ARBA00019784"/>
    </source>
</evidence>
<dbReference type="EMBL" id="WPHM01000007">
    <property type="protein sequence ID" value="MUZ58652.1"/>
    <property type="molecule type" value="Genomic_DNA"/>
</dbReference>
<feature type="binding site" evidence="9">
    <location>
        <position position="211"/>
    </location>
    <ligand>
        <name>Mg(2+)</name>
        <dbReference type="ChEBI" id="CHEBI:18420"/>
        <label>1</label>
        <note>catalytic</note>
    </ligand>
</feature>
<comment type="catalytic activity">
    <reaction evidence="1">
        <text>a myo-inositol phosphate + H2O = myo-inositol + phosphate</text>
        <dbReference type="Rhea" id="RHEA:24056"/>
        <dbReference type="ChEBI" id="CHEBI:15377"/>
        <dbReference type="ChEBI" id="CHEBI:17268"/>
        <dbReference type="ChEBI" id="CHEBI:43474"/>
        <dbReference type="ChEBI" id="CHEBI:84139"/>
        <dbReference type="EC" id="3.1.3.25"/>
    </reaction>
</comment>
<dbReference type="Gene3D" id="3.40.190.80">
    <property type="match status" value="1"/>
</dbReference>
<dbReference type="SUPFAM" id="SSF56655">
    <property type="entry name" value="Carbohydrate phosphatase"/>
    <property type="match status" value="1"/>
</dbReference>
<organism evidence="10 11">
    <name type="scientific">Agrobacterium vitis</name>
    <name type="common">Rhizobium vitis</name>
    <dbReference type="NCBI Taxonomy" id="373"/>
    <lineage>
        <taxon>Bacteria</taxon>
        <taxon>Pseudomonadati</taxon>
        <taxon>Pseudomonadota</taxon>
        <taxon>Alphaproteobacteria</taxon>
        <taxon>Hyphomicrobiales</taxon>
        <taxon>Rhizobiaceae</taxon>
        <taxon>Rhizobium/Agrobacterium group</taxon>
        <taxon>Agrobacterium</taxon>
    </lineage>
</organism>
<evidence type="ECO:0000256" key="4">
    <source>
        <dbReference type="ARBA" id="ARBA00013106"/>
    </source>
</evidence>
<reference evidence="10 11" key="1">
    <citation type="submission" date="2019-12" db="EMBL/GenBank/DDBJ databases">
        <title>Whole-genome sequencing of Allorhizobium vitis.</title>
        <authorList>
            <person name="Gan H.M."/>
            <person name="Szegedi E."/>
            <person name="Burr T."/>
            <person name="Savka M.A."/>
        </authorList>
    </citation>
    <scope>NUCLEOTIDE SEQUENCE [LARGE SCALE GENOMIC DNA]</scope>
    <source>
        <strain evidence="10 11">CG989</strain>
    </source>
</reference>
<dbReference type="InterPro" id="IPR022337">
    <property type="entry name" value="Inositol_monophosphatase_SuhB"/>
</dbReference>
<dbReference type="InterPro" id="IPR000760">
    <property type="entry name" value="Inositol_monophosphatase-like"/>
</dbReference>
<evidence type="ECO:0000256" key="3">
    <source>
        <dbReference type="ARBA" id="ARBA00009759"/>
    </source>
</evidence>
<feature type="binding site" evidence="9">
    <location>
        <position position="87"/>
    </location>
    <ligand>
        <name>Mg(2+)</name>
        <dbReference type="ChEBI" id="CHEBI:18420"/>
        <label>1</label>
        <note>catalytic</note>
    </ligand>
</feature>
<feature type="binding site" evidence="9">
    <location>
        <position position="69"/>
    </location>
    <ligand>
        <name>Mg(2+)</name>
        <dbReference type="ChEBI" id="CHEBI:18420"/>
        <label>1</label>
        <note>catalytic</note>
    </ligand>
</feature>
<dbReference type="EC" id="3.1.3.25" evidence="4"/>
<evidence type="ECO:0000256" key="8">
    <source>
        <dbReference type="ARBA" id="ARBA00022842"/>
    </source>
</evidence>
<dbReference type="PRINTS" id="PR01959">
    <property type="entry name" value="SBIMPHPHTASE"/>
</dbReference>
<sequence length="265" mass="28687">MNADERTDFAIDLARRAGALAMQYYRRLDTITIESKGHHDLVSEADRRVERFVRSELARYFPQDGIVGEEQAPTAGQSDYVWVIDPIDGTANYVRGIPQWCVIIACCRRGIAEIGVIHEPVSNETFHAFKQGGTFLNGIAISASSAKSLADGVVGLDYCRHKDVANVLPLISGILGNGGAFYRSGSGGLNLAYVASGRLIGYVEEHMNAWDCVAGLLLIEEAGGEILQPDAQNVLQQGAVVVAAGKGVYGELYRICENPFSLLPR</sequence>
<comment type="cofactor">
    <cofactor evidence="2 9">
        <name>Mg(2+)</name>
        <dbReference type="ChEBI" id="CHEBI:18420"/>
    </cofactor>
</comment>
<evidence type="ECO:0000256" key="9">
    <source>
        <dbReference type="PIRSR" id="PIRSR600760-2"/>
    </source>
</evidence>
<evidence type="ECO:0000256" key="6">
    <source>
        <dbReference type="ARBA" id="ARBA00022723"/>
    </source>
</evidence>
<gene>
    <name evidence="10" type="ORF">GOZ95_14445</name>
</gene>
<accession>A0AAE4WGJ8</accession>
<dbReference type="Proteomes" id="UP000436692">
    <property type="component" value="Unassembled WGS sequence"/>
</dbReference>
<dbReference type="PROSITE" id="PS00629">
    <property type="entry name" value="IMP_1"/>
    <property type="match status" value="1"/>
</dbReference>
<keyword evidence="8 9" id="KW-0460">Magnesium</keyword>
<evidence type="ECO:0000313" key="11">
    <source>
        <dbReference type="Proteomes" id="UP000436692"/>
    </source>
</evidence>
<dbReference type="PANTHER" id="PTHR20854">
    <property type="entry name" value="INOSITOL MONOPHOSPHATASE"/>
    <property type="match status" value="1"/>
</dbReference>
<dbReference type="GO" id="GO:0008934">
    <property type="term" value="F:inositol monophosphate 1-phosphatase activity"/>
    <property type="evidence" value="ECO:0007669"/>
    <property type="project" value="InterPro"/>
</dbReference>
<feature type="binding site" evidence="9">
    <location>
        <position position="85"/>
    </location>
    <ligand>
        <name>Mg(2+)</name>
        <dbReference type="ChEBI" id="CHEBI:18420"/>
        <label>1</label>
        <note>catalytic</note>
    </ligand>
</feature>